<evidence type="ECO:0000313" key="2">
    <source>
        <dbReference type="EMBL" id="CAG8846205.1"/>
    </source>
</evidence>
<name>A0ABN7X281_GIGMA</name>
<accession>A0ABN7X281</accession>
<feature type="coiled-coil region" evidence="1">
    <location>
        <begin position="4"/>
        <end position="84"/>
    </location>
</feature>
<feature type="non-terminal residue" evidence="2">
    <location>
        <position position="1"/>
    </location>
</feature>
<comment type="caution">
    <text evidence="2">The sequence shown here is derived from an EMBL/GenBank/DDBJ whole genome shotgun (WGS) entry which is preliminary data.</text>
</comment>
<organism evidence="2 3">
    <name type="scientific">Gigaspora margarita</name>
    <dbReference type="NCBI Taxonomy" id="4874"/>
    <lineage>
        <taxon>Eukaryota</taxon>
        <taxon>Fungi</taxon>
        <taxon>Fungi incertae sedis</taxon>
        <taxon>Mucoromycota</taxon>
        <taxon>Glomeromycotina</taxon>
        <taxon>Glomeromycetes</taxon>
        <taxon>Diversisporales</taxon>
        <taxon>Gigasporaceae</taxon>
        <taxon>Gigaspora</taxon>
    </lineage>
</organism>
<keyword evidence="3" id="KW-1185">Reference proteome</keyword>
<feature type="non-terminal residue" evidence="2">
    <location>
        <position position="215"/>
    </location>
</feature>
<protein>
    <submittedName>
        <fullName evidence="2">29210_t:CDS:1</fullName>
    </submittedName>
</protein>
<sequence>KKNISEIKNALKKLIKERKAFLSRLLYRQDISKNVYELEISKLGELESQLHGLENNKNLSQNENNKLKEENLKLQRIVNMYEKTLEDDKIKLERYYYTIEKTFSILQNVFVSNEIDTRELTELCNEIKEICEEGSIVASASSDNNRVFNSFEDAIMASEPKIVEVNEENFGEKTMPPLKRQYRFGLYDPKLSNHFDDFVLDSQATETFGNCYYLK</sequence>
<dbReference type="Proteomes" id="UP000789901">
    <property type="component" value="Unassembled WGS sequence"/>
</dbReference>
<proteinExistence type="predicted"/>
<keyword evidence="1" id="KW-0175">Coiled coil</keyword>
<evidence type="ECO:0000256" key="1">
    <source>
        <dbReference type="SAM" id="Coils"/>
    </source>
</evidence>
<reference evidence="2 3" key="1">
    <citation type="submission" date="2021-06" db="EMBL/GenBank/DDBJ databases">
        <authorList>
            <person name="Kallberg Y."/>
            <person name="Tangrot J."/>
            <person name="Rosling A."/>
        </authorList>
    </citation>
    <scope>NUCLEOTIDE SEQUENCE [LARGE SCALE GENOMIC DNA]</scope>
    <source>
        <strain evidence="2 3">120-4 pot B 10/14</strain>
    </source>
</reference>
<gene>
    <name evidence="2" type="ORF">GMARGA_LOCUS38050</name>
</gene>
<evidence type="ECO:0000313" key="3">
    <source>
        <dbReference type="Proteomes" id="UP000789901"/>
    </source>
</evidence>
<dbReference type="EMBL" id="CAJVQB010082533">
    <property type="protein sequence ID" value="CAG8846205.1"/>
    <property type="molecule type" value="Genomic_DNA"/>
</dbReference>